<evidence type="ECO:0000259" key="6">
    <source>
        <dbReference type="Pfam" id="PF04542"/>
    </source>
</evidence>
<evidence type="ECO:0000313" key="9">
    <source>
        <dbReference type="Proteomes" id="UP000323166"/>
    </source>
</evidence>
<keyword evidence="9" id="KW-1185">Reference proteome</keyword>
<dbReference type="AlphaFoldDB" id="A0A5S4ZN48"/>
<comment type="similarity">
    <text evidence="1">Belongs to the sigma-70 factor family. ECF subfamily.</text>
</comment>
<keyword evidence="2" id="KW-0805">Transcription regulation</keyword>
<dbReference type="Pfam" id="PF04542">
    <property type="entry name" value="Sigma70_r2"/>
    <property type="match status" value="1"/>
</dbReference>
<dbReference type="GO" id="GO:0016987">
    <property type="term" value="F:sigma factor activity"/>
    <property type="evidence" value="ECO:0007669"/>
    <property type="project" value="UniProtKB-KW"/>
</dbReference>
<keyword evidence="4" id="KW-0238">DNA-binding</keyword>
<name>A0A5S4ZN48_9FIRM</name>
<dbReference type="PANTHER" id="PTHR43133:SF8">
    <property type="entry name" value="RNA POLYMERASE SIGMA FACTOR HI_1459-RELATED"/>
    <property type="match status" value="1"/>
</dbReference>
<evidence type="ECO:0000256" key="3">
    <source>
        <dbReference type="ARBA" id="ARBA00023082"/>
    </source>
</evidence>
<dbReference type="GO" id="GO:0003677">
    <property type="term" value="F:DNA binding"/>
    <property type="evidence" value="ECO:0007669"/>
    <property type="project" value="UniProtKB-KW"/>
</dbReference>
<feature type="domain" description="RNA polymerase sigma-70 region 2" evidence="6">
    <location>
        <begin position="9"/>
        <end position="73"/>
    </location>
</feature>
<evidence type="ECO:0000256" key="1">
    <source>
        <dbReference type="ARBA" id="ARBA00010641"/>
    </source>
</evidence>
<dbReference type="InterPro" id="IPR039425">
    <property type="entry name" value="RNA_pol_sigma-70-like"/>
</dbReference>
<dbReference type="InterPro" id="IPR013324">
    <property type="entry name" value="RNA_pol_sigma_r3/r4-like"/>
</dbReference>
<dbReference type="InterPro" id="IPR013325">
    <property type="entry name" value="RNA_pol_sigma_r2"/>
</dbReference>
<dbReference type="PANTHER" id="PTHR43133">
    <property type="entry name" value="RNA POLYMERASE ECF-TYPE SIGMA FACTO"/>
    <property type="match status" value="1"/>
</dbReference>
<evidence type="ECO:0000256" key="5">
    <source>
        <dbReference type="ARBA" id="ARBA00023163"/>
    </source>
</evidence>
<evidence type="ECO:0000259" key="7">
    <source>
        <dbReference type="Pfam" id="PF08281"/>
    </source>
</evidence>
<protein>
    <submittedName>
        <fullName evidence="8">RNA polymerase sigma-70 factor (ECF subfamily)</fullName>
    </submittedName>
</protein>
<keyword evidence="5" id="KW-0804">Transcription</keyword>
<dbReference type="Gene3D" id="1.10.10.10">
    <property type="entry name" value="Winged helix-like DNA-binding domain superfamily/Winged helix DNA-binding domain"/>
    <property type="match status" value="1"/>
</dbReference>
<evidence type="ECO:0000256" key="4">
    <source>
        <dbReference type="ARBA" id="ARBA00023125"/>
    </source>
</evidence>
<organism evidence="8 9">
    <name type="scientific">Desulfallas thermosapovorans DSM 6562</name>
    <dbReference type="NCBI Taxonomy" id="1121431"/>
    <lineage>
        <taxon>Bacteria</taxon>
        <taxon>Bacillati</taxon>
        <taxon>Bacillota</taxon>
        <taxon>Clostridia</taxon>
        <taxon>Eubacteriales</taxon>
        <taxon>Desulfallaceae</taxon>
        <taxon>Desulfallas</taxon>
    </lineage>
</organism>
<dbReference type="InterPro" id="IPR013249">
    <property type="entry name" value="RNA_pol_sigma70_r4_t2"/>
</dbReference>
<dbReference type="InterPro" id="IPR014284">
    <property type="entry name" value="RNA_pol_sigma-70_dom"/>
</dbReference>
<accession>A0A5S4ZN48</accession>
<feature type="domain" description="RNA polymerase sigma factor 70 region 4 type 2" evidence="7">
    <location>
        <begin position="107"/>
        <end position="157"/>
    </location>
</feature>
<dbReference type="InterPro" id="IPR007627">
    <property type="entry name" value="RNA_pol_sigma70_r2"/>
</dbReference>
<dbReference type="NCBIfam" id="TIGR02937">
    <property type="entry name" value="sigma70-ECF"/>
    <property type="match status" value="1"/>
</dbReference>
<keyword evidence="3" id="KW-0731">Sigma factor</keyword>
<dbReference type="EMBL" id="VNHM01000020">
    <property type="protein sequence ID" value="TYO93288.1"/>
    <property type="molecule type" value="Genomic_DNA"/>
</dbReference>
<proteinExistence type="inferred from homology"/>
<dbReference type="SUPFAM" id="SSF88659">
    <property type="entry name" value="Sigma3 and sigma4 domains of RNA polymerase sigma factors"/>
    <property type="match status" value="1"/>
</dbReference>
<dbReference type="Pfam" id="PF08281">
    <property type="entry name" value="Sigma70_r4_2"/>
    <property type="match status" value="1"/>
</dbReference>
<dbReference type="Proteomes" id="UP000323166">
    <property type="component" value="Unassembled WGS sequence"/>
</dbReference>
<gene>
    <name evidence="8" type="ORF">LX24_02727</name>
</gene>
<dbReference type="InterPro" id="IPR036388">
    <property type="entry name" value="WH-like_DNA-bd_sf"/>
</dbReference>
<dbReference type="Gene3D" id="1.10.1740.10">
    <property type="match status" value="1"/>
</dbReference>
<evidence type="ECO:0000256" key="2">
    <source>
        <dbReference type="ARBA" id="ARBA00023015"/>
    </source>
</evidence>
<dbReference type="GO" id="GO:0006352">
    <property type="term" value="P:DNA-templated transcription initiation"/>
    <property type="evidence" value="ECO:0007669"/>
    <property type="project" value="InterPro"/>
</dbReference>
<comment type="caution">
    <text evidence="8">The sequence shown here is derived from an EMBL/GenBank/DDBJ whole genome shotgun (WGS) entry which is preliminary data.</text>
</comment>
<reference evidence="8 9" key="1">
    <citation type="submission" date="2019-07" db="EMBL/GenBank/DDBJ databases">
        <title>Genomic Encyclopedia of Type Strains, Phase I: the one thousand microbial genomes (KMG-I) project.</title>
        <authorList>
            <person name="Kyrpides N."/>
        </authorList>
    </citation>
    <scope>NUCLEOTIDE SEQUENCE [LARGE SCALE GENOMIC DNA]</scope>
    <source>
        <strain evidence="8 9">DSM 6562</strain>
    </source>
</reference>
<dbReference type="CDD" id="cd06171">
    <property type="entry name" value="Sigma70_r4"/>
    <property type="match status" value="1"/>
</dbReference>
<evidence type="ECO:0000313" key="8">
    <source>
        <dbReference type="EMBL" id="TYO93288.1"/>
    </source>
</evidence>
<dbReference type="SUPFAM" id="SSF88946">
    <property type="entry name" value="Sigma2 domain of RNA polymerase sigma factors"/>
    <property type="match status" value="1"/>
</dbReference>
<sequence length="173" mass="20474">MAMSTIEKLYQRYRVSIFRYLYRMGGDYHLADELTQETFCRALVSLKNFRGESALSTWLFRVAYYVYTGYLRSRPGDRYLPLSRDIPDVNRAGDPVRYLEDAENWRLVRLALEQLPLDYRTVIILREQEGFSFEEIGDILGKSPATARVTLFRARQKFHQLYKQLEGDEHDQV</sequence>
<dbReference type="RefSeq" id="WP_166512664.1">
    <property type="nucleotide sequence ID" value="NZ_VNHM01000020.1"/>
</dbReference>